<feature type="compositionally biased region" description="Acidic residues" evidence="6">
    <location>
        <begin position="104"/>
        <end position="114"/>
    </location>
</feature>
<dbReference type="InterPro" id="IPR036961">
    <property type="entry name" value="Kinesin_motor_dom_sf"/>
</dbReference>
<dbReference type="SUPFAM" id="SSF52540">
    <property type="entry name" value="P-loop containing nucleoside triphosphate hydrolases"/>
    <property type="match status" value="1"/>
</dbReference>
<dbReference type="GO" id="GO:0005874">
    <property type="term" value="C:microtubule"/>
    <property type="evidence" value="ECO:0007669"/>
    <property type="project" value="TreeGrafter"/>
</dbReference>
<evidence type="ECO:0000256" key="2">
    <source>
        <dbReference type="ARBA" id="ARBA00022741"/>
    </source>
</evidence>
<gene>
    <name evidence="9" type="ORF">AKAME5_002934300</name>
</gene>
<keyword evidence="7" id="KW-0472">Membrane</keyword>
<keyword evidence="7" id="KW-1133">Transmembrane helix</keyword>
<sequence length="583" mass="64862">MTLCLNECLRAVGLQHHFARFKSMGVHRAAHLSGLTMEDYPILGIRTMEDRSRLFHLVQMVKTLDLENLGYEDGDDFDDYGADGGDEGYAVLDSSFAHDGYKDPDEDVHNDEDEKGGTVNKQNEATFSRPSSVRRRLDFSRETADHQQRLLSCPVSSVHARVSHFTSDGPIQGRGSATPLHFDLDSGSAVVCGCKGNNNHRTDAHGCPSNHHTGGNTKPDIIGGFTFYDSDPRLSPKCVSFHKQKPRPVTVASKRFNNKPAGHKDKRRISKKEKLYTETGSNGASGFMAKPTPVYESKKTAGYNYGLPRSSPHALNKKQEGEQRISVCVRKRPLTCAESRRGEADVVTTPGGECVIVHESKEAVDLTQYILQHRFYFDKVFGEESSNEEVYQRTAYPLVQHMLNGLFAREDGQKVVHIAGLRDVRVDSVSSLLELKECIRSLDQEQLHTPFRQSKLTQVLKDSFVGDSMTCMIANISPGYSATEHTLNTLRYADRVKELRGQGGLRGGRRQIPPQMRVGPGLRLELTEDGCLFPAVRVARKLKPLQAAITIMMGMLMVTLVVLVKMGGYLGREQRQGLDKKQG</sequence>
<comment type="caution">
    <text evidence="5">Lacks conserved residue(s) required for the propagation of feature annotation.</text>
</comment>
<accession>A0AAD3N6N6</accession>
<dbReference type="AlphaFoldDB" id="A0AAD3N6N6"/>
<dbReference type="EMBL" id="BRZM01005785">
    <property type="protein sequence ID" value="GLD65856.1"/>
    <property type="molecule type" value="Genomic_DNA"/>
</dbReference>
<evidence type="ECO:0000256" key="4">
    <source>
        <dbReference type="ARBA" id="ARBA00023212"/>
    </source>
</evidence>
<dbReference type="PANTHER" id="PTHR47971">
    <property type="entry name" value="KINESIN-RELATED PROTEIN 6"/>
    <property type="match status" value="1"/>
</dbReference>
<dbReference type="InterPro" id="IPR013761">
    <property type="entry name" value="SAM/pointed_sf"/>
</dbReference>
<evidence type="ECO:0000256" key="1">
    <source>
        <dbReference type="ARBA" id="ARBA00004245"/>
    </source>
</evidence>
<dbReference type="PROSITE" id="PS50067">
    <property type="entry name" value="KINESIN_MOTOR_2"/>
    <property type="match status" value="2"/>
</dbReference>
<organism evidence="9 10">
    <name type="scientific">Lates japonicus</name>
    <name type="common">Japanese lates</name>
    <dbReference type="NCBI Taxonomy" id="270547"/>
    <lineage>
        <taxon>Eukaryota</taxon>
        <taxon>Metazoa</taxon>
        <taxon>Chordata</taxon>
        <taxon>Craniata</taxon>
        <taxon>Vertebrata</taxon>
        <taxon>Euteleostomi</taxon>
        <taxon>Actinopterygii</taxon>
        <taxon>Neopterygii</taxon>
        <taxon>Teleostei</taxon>
        <taxon>Neoteleostei</taxon>
        <taxon>Acanthomorphata</taxon>
        <taxon>Carangaria</taxon>
        <taxon>Carangaria incertae sedis</taxon>
        <taxon>Centropomidae</taxon>
        <taxon>Lates</taxon>
    </lineage>
</organism>
<keyword evidence="2" id="KW-0547">Nucleotide-binding</keyword>
<evidence type="ECO:0000259" key="8">
    <source>
        <dbReference type="PROSITE" id="PS50067"/>
    </source>
</evidence>
<comment type="similarity">
    <text evidence="5">Belongs to the TRAFAC class myosin-kinesin ATPase superfamily. Kinesin family.</text>
</comment>
<feature type="domain" description="Kinesin motor" evidence="8">
    <location>
        <begin position="324"/>
        <end position="405"/>
    </location>
</feature>
<dbReference type="PANTHER" id="PTHR47971:SF20">
    <property type="entry name" value="KINESIN-LIKE PROTEIN KIF24"/>
    <property type="match status" value="1"/>
</dbReference>
<keyword evidence="7" id="KW-0812">Transmembrane</keyword>
<dbReference type="InterPro" id="IPR027640">
    <property type="entry name" value="Kinesin-like_fam"/>
</dbReference>
<dbReference type="GO" id="GO:0003777">
    <property type="term" value="F:microtubule motor activity"/>
    <property type="evidence" value="ECO:0007669"/>
    <property type="project" value="InterPro"/>
</dbReference>
<proteinExistence type="inferred from homology"/>
<dbReference type="Proteomes" id="UP001279410">
    <property type="component" value="Unassembled WGS sequence"/>
</dbReference>
<name>A0AAD3N6N6_LATJO</name>
<feature type="region of interest" description="Disordered" evidence="6">
    <location>
        <begin position="252"/>
        <end position="272"/>
    </location>
</feature>
<evidence type="ECO:0000313" key="9">
    <source>
        <dbReference type="EMBL" id="GLD65856.1"/>
    </source>
</evidence>
<keyword evidence="10" id="KW-1185">Reference proteome</keyword>
<feature type="domain" description="Kinesin motor" evidence="8">
    <location>
        <begin position="431"/>
        <end position="499"/>
    </location>
</feature>
<keyword evidence="3" id="KW-0067">ATP-binding</keyword>
<dbReference type="SUPFAM" id="SSF47769">
    <property type="entry name" value="SAM/Pointed domain"/>
    <property type="match status" value="1"/>
</dbReference>
<protein>
    <recommendedName>
        <fullName evidence="8">Kinesin motor domain-containing protein</fullName>
    </recommendedName>
</protein>
<dbReference type="SMART" id="SM00129">
    <property type="entry name" value="KISc"/>
    <property type="match status" value="1"/>
</dbReference>
<dbReference type="GO" id="GO:0008017">
    <property type="term" value="F:microtubule binding"/>
    <property type="evidence" value="ECO:0007669"/>
    <property type="project" value="InterPro"/>
</dbReference>
<feature type="compositionally biased region" description="Polar residues" evidence="6">
    <location>
        <begin position="119"/>
        <end position="131"/>
    </location>
</feature>
<evidence type="ECO:0000256" key="6">
    <source>
        <dbReference type="SAM" id="MobiDB-lite"/>
    </source>
</evidence>
<dbReference type="GO" id="GO:0005524">
    <property type="term" value="F:ATP binding"/>
    <property type="evidence" value="ECO:0007669"/>
    <property type="project" value="UniProtKB-KW"/>
</dbReference>
<reference evidence="9" key="1">
    <citation type="submission" date="2022-08" db="EMBL/GenBank/DDBJ databases">
        <title>Genome sequencing of akame (Lates japonicus).</title>
        <authorList>
            <person name="Hashiguchi Y."/>
            <person name="Takahashi H."/>
        </authorList>
    </citation>
    <scope>NUCLEOTIDE SEQUENCE</scope>
    <source>
        <strain evidence="9">Kochi</strain>
    </source>
</reference>
<evidence type="ECO:0000256" key="3">
    <source>
        <dbReference type="ARBA" id="ARBA00022840"/>
    </source>
</evidence>
<keyword evidence="4" id="KW-0963">Cytoplasm</keyword>
<evidence type="ECO:0000256" key="7">
    <source>
        <dbReference type="SAM" id="Phobius"/>
    </source>
</evidence>
<dbReference type="Gene3D" id="3.40.850.10">
    <property type="entry name" value="Kinesin motor domain"/>
    <property type="match status" value="2"/>
</dbReference>
<feature type="region of interest" description="Disordered" evidence="6">
    <location>
        <begin position="100"/>
        <end position="135"/>
    </location>
</feature>
<dbReference type="GO" id="GO:0007019">
    <property type="term" value="P:microtubule depolymerization"/>
    <property type="evidence" value="ECO:0007669"/>
    <property type="project" value="TreeGrafter"/>
</dbReference>
<evidence type="ECO:0000256" key="5">
    <source>
        <dbReference type="PROSITE-ProRule" id="PRU00283"/>
    </source>
</evidence>
<dbReference type="GO" id="GO:0007018">
    <property type="term" value="P:microtubule-based movement"/>
    <property type="evidence" value="ECO:0007669"/>
    <property type="project" value="InterPro"/>
</dbReference>
<dbReference type="Pfam" id="PF00225">
    <property type="entry name" value="Kinesin"/>
    <property type="match status" value="2"/>
</dbReference>
<keyword evidence="4" id="KW-0206">Cytoskeleton</keyword>
<comment type="caution">
    <text evidence="9">The sequence shown here is derived from an EMBL/GenBank/DDBJ whole genome shotgun (WGS) entry which is preliminary data.</text>
</comment>
<comment type="subcellular location">
    <subcellularLocation>
        <location evidence="1">Cytoplasm</location>
        <location evidence="1">Cytoskeleton</location>
    </subcellularLocation>
</comment>
<dbReference type="InterPro" id="IPR001752">
    <property type="entry name" value="Kinesin_motor_dom"/>
</dbReference>
<feature type="transmembrane region" description="Helical" evidence="7">
    <location>
        <begin position="547"/>
        <end position="571"/>
    </location>
</feature>
<evidence type="ECO:0000313" key="10">
    <source>
        <dbReference type="Proteomes" id="UP001279410"/>
    </source>
</evidence>
<dbReference type="InterPro" id="IPR027417">
    <property type="entry name" value="P-loop_NTPase"/>
</dbReference>